<evidence type="ECO:0000313" key="1">
    <source>
        <dbReference type="EMBL" id="KAF2464579.1"/>
    </source>
</evidence>
<protein>
    <submittedName>
        <fullName evidence="1">Uncharacterized protein</fullName>
    </submittedName>
</protein>
<sequence length="783" mass="83722">MHTKATIALSTVLGFCVVAIIMLLTARFLWLHRSAKKTGIDPDDIASSKTMKYTLHPNTPFEIPSASPERSLVRMLIPRIQTQTQKQKEKGRHVPSLSGILIAGDEGVYTSALFERLQERPGDIQLGALMERFAEEAAKRPVLEESRYPSEVVRFLASCGHRVRRGLSVKRKRDASVRAEVSQVPQRNSGDVDRVEKGLGLGLGRALSKKSTPILIPTFNGLPLSEESEPRGEGETAGSSPAAPAWTKHIQQVQHDSGNPRITITITPSELAALSVTLGAPVSPTTKTTATTTTQTPQETPQQSSTTKPPSPTSSVRTQGAFGISISSTPLENGGYSISLHQHKRSISQLPARGSGYSLIFAKHLAASALPFSQDGGREGGRGKGGVNSIVVTNETVEGVRAGIGMGMRRLREEDRSASASVRWIEMMPHAVPPTLHVLVPSPPSFSPSPSPTLSLHPLIPPIAALPFTGGLAPLSSTPIIQTVKFIASAGLPTGRLLQRLDALVDKLHRQAPSLKLFGPLLEDGNAGVWYRERQKVGRMGVGKKGEIEEEGLAEKAARMRRYVTVLERLMAIAIGPGMTAKEVLSAAQEATKREMERAYENALKAYRNNGFDPTAPAIPEKSRKRNSSLSVRTKGSTSSHASTLESPTPRSIPAPISPPTTPPRHSLSISLTQISPVSTPRNPITPNPSPNPKSPRTSMASTFSTPTATPNLGSQVEHILKAELPLDIPSIAVVARLVLVAWTLSVGAVAWEKDNKSGSFNVGGLEGVEGIEGGGVGKIVLY</sequence>
<accession>A0ACB6QC11</accession>
<organism evidence="1 2">
    <name type="scientific">Lindgomyces ingoldianus</name>
    <dbReference type="NCBI Taxonomy" id="673940"/>
    <lineage>
        <taxon>Eukaryota</taxon>
        <taxon>Fungi</taxon>
        <taxon>Dikarya</taxon>
        <taxon>Ascomycota</taxon>
        <taxon>Pezizomycotina</taxon>
        <taxon>Dothideomycetes</taxon>
        <taxon>Pleosporomycetidae</taxon>
        <taxon>Pleosporales</taxon>
        <taxon>Lindgomycetaceae</taxon>
        <taxon>Lindgomyces</taxon>
    </lineage>
</organism>
<name>A0ACB6QC11_9PLEO</name>
<proteinExistence type="predicted"/>
<evidence type="ECO:0000313" key="2">
    <source>
        <dbReference type="Proteomes" id="UP000799755"/>
    </source>
</evidence>
<dbReference type="Proteomes" id="UP000799755">
    <property type="component" value="Unassembled WGS sequence"/>
</dbReference>
<dbReference type="EMBL" id="MU003535">
    <property type="protein sequence ID" value="KAF2464579.1"/>
    <property type="molecule type" value="Genomic_DNA"/>
</dbReference>
<reference evidence="1" key="1">
    <citation type="journal article" date="2020" name="Stud. Mycol.">
        <title>101 Dothideomycetes genomes: a test case for predicting lifestyles and emergence of pathogens.</title>
        <authorList>
            <person name="Haridas S."/>
            <person name="Albert R."/>
            <person name="Binder M."/>
            <person name="Bloem J."/>
            <person name="Labutti K."/>
            <person name="Salamov A."/>
            <person name="Andreopoulos B."/>
            <person name="Baker S."/>
            <person name="Barry K."/>
            <person name="Bills G."/>
            <person name="Bluhm B."/>
            <person name="Cannon C."/>
            <person name="Castanera R."/>
            <person name="Culley D."/>
            <person name="Daum C."/>
            <person name="Ezra D."/>
            <person name="Gonzalez J."/>
            <person name="Henrissat B."/>
            <person name="Kuo A."/>
            <person name="Liang C."/>
            <person name="Lipzen A."/>
            <person name="Lutzoni F."/>
            <person name="Magnuson J."/>
            <person name="Mondo S."/>
            <person name="Nolan M."/>
            <person name="Ohm R."/>
            <person name="Pangilinan J."/>
            <person name="Park H.-J."/>
            <person name="Ramirez L."/>
            <person name="Alfaro M."/>
            <person name="Sun H."/>
            <person name="Tritt A."/>
            <person name="Yoshinaga Y."/>
            <person name="Zwiers L.-H."/>
            <person name="Turgeon B."/>
            <person name="Goodwin S."/>
            <person name="Spatafora J."/>
            <person name="Crous P."/>
            <person name="Grigoriev I."/>
        </authorList>
    </citation>
    <scope>NUCLEOTIDE SEQUENCE</scope>
    <source>
        <strain evidence="1">ATCC 200398</strain>
    </source>
</reference>
<comment type="caution">
    <text evidence="1">The sequence shown here is derived from an EMBL/GenBank/DDBJ whole genome shotgun (WGS) entry which is preliminary data.</text>
</comment>
<gene>
    <name evidence="1" type="ORF">BDR25DRAFT_307126</name>
</gene>
<keyword evidence="2" id="KW-1185">Reference proteome</keyword>